<dbReference type="HOGENOM" id="CLU_594347_0_0_5"/>
<sequence length="460" mass="51909">MLSLKARFSVPAVVFIGPIGGSLMNIAVEAQNQSIPNEIMFDPQLYLLRNPDVAAAGVDARLHWEQYGREEERRGDRKSWWAPHFDEEAYRAAHPDALLAIEEGRFVSGAEHFLAIGRAQLRSGSQIAPEGFSESDYRMTRPSVGQAIDAGIYVSGYDHWLQWGSHEDKIATKLRSQSNLPEHPVAAFVPSRNVAPPSIDKAKFWADNGFMILEGVISEERCEAVNQRIDRLWTERSREVPAVSIDVYLERPDSRRILMKEAPDDARGLPYKINDMAIFDPIVQAVALDQKVCEALRWVLGSNPALIGSLNFERGSTQRFHTDTLYMPGKSPGGMTAAWFALEDVTEEAGPLLYYPGSHKIPMFRFSSGLPAQVDAEVPFYAEYMQRSVDERGLEYKAFLPKKGDVLIWHELLFHGGGPIKDLSKTRKSLVVHYWRSEEMNDQELVSVNGSYYWNRPPLI</sequence>
<dbReference type="Gene3D" id="2.60.120.620">
    <property type="entry name" value="q2cbj1_9rhob like domain"/>
    <property type="match status" value="1"/>
</dbReference>
<keyword evidence="2" id="KW-0560">Oxidoreductase</keyword>
<keyword evidence="3" id="KW-1185">Reference proteome</keyword>
<evidence type="ECO:0000256" key="1">
    <source>
        <dbReference type="ARBA" id="ARBA00001954"/>
    </source>
</evidence>
<dbReference type="STRING" id="690566.Sphch_2702"/>
<dbReference type="Proteomes" id="UP000007150">
    <property type="component" value="Chromosome 1"/>
</dbReference>
<evidence type="ECO:0000313" key="2">
    <source>
        <dbReference type="EMBL" id="AEG50345.1"/>
    </source>
</evidence>
<dbReference type="SUPFAM" id="SSF51197">
    <property type="entry name" value="Clavaminate synthase-like"/>
    <property type="match status" value="1"/>
</dbReference>
<organism evidence="2 3">
    <name type="scientific">Sphingobium chlorophenolicum L-1</name>
    <dbReference type="NCBI Taxonomy" id="690566"/>
    <lineage>
        <taxon>Bacteria</taxon>
        <taxon>Pseudomonadati</taxon>
        <taxon>Pseudomonadota</taxon>
        <taxon>Alphaproteobacteria</taxon>
        <taxon>Sphingomonadales</taxon>
        <taxon>Sphingomonadaceae</taxon>
        <taxon>Sphingobium</taxon>
    </lineage>
</organism>
<dbReference type="Pfam" id="PF05721">
    <property type="entry name" value="PhyH"/>
    <property type="match status" value="1"/>
</dbReference>
<comment type="cofactor">
    <cofactor evidence="1">
        <name>Fe(2+)</name>
        <dbReference type="ChEBI" id="CHEBI:29033"/>
    </cofactor>
</comment>
<dbReference type="GO" id="GO:0005506">
    <property type="term" value="F:iron ion binding"/>
    <property type="evidence" value="ECO:0007669"/>
    <property type="project" value="UniProtKB-ARBA"/>
</dbReference>
<gene>
    <name evidence="2" type="ORF">Sphch_2702</name>
</gene>
<dbReference type="PANTHER" id="PTHR20883:SF48">
    <property type="entry name" value="ECTOINE DIOXYGENASE"/>
    <property type="match status" value="1"/>
</dbReference>
<reference evidence="2 3" key="1">
    <citation type="submission" date="2011-05" db="EMBL/GenBank/DDBJ databases">
        <title>Complete sequence of chromosome 1 of Sphingobium chlorophenolicum L-1.</title>
        <authorList>
            <consortium name="US DOE Joint Genome Institute"/>
            <person name="Lucas S."/>
            <person name="Han J."/>
            <person name="Lapidus A."/>
            <person name="Cheng J.-F."/>
            <person name="Goodwin L."/>
            <person name="Pitluck S."/>
            <person name="Peters L."/>
            <person name="Daligault H."/>
            <person name="Han C."/>
            <person name="Tapia R."/>
            <person name="Land M."/>
            <person name="Hauser L."/>
            <person name="Kyrpides N."/>
            <person name="Ivanova N."/>
            <person name="Pagani I."/>
            <person name="Turner P."/>
            <person name="Copley S."/>
            <person name="Woyke T."/>
        </authorList>
    </citation>
    <scope>NUCLEOTIDE SEQUENCE [LARGE SCALE GENOMIC DNA]</scope>
    <source>
        <strain evidence="2 3">L-1</strain>
    </source>
</reference>
<dbReference type="EMBL" id="CP002798">
    <property type="protein sequence ID" value="AEG50345.1"/>
    <property type="molecule type" value="Genomic_DNA"/>
</dbReference>
<dbReference type="GO" id="GO:0016706">
    <property type="term" value="F:2-oxoglutarate-dependent dioxygenase activity"/>
    <property type="evidence" value="ECO:0007669"/>
    <property type="project" value="UniProtKB-ARBA"/>
</dbReference>
<keyword evidence="2" id="KW-0223">Dioxygenase</keyword>
<dbReference type="KEGG" id="sch:Sphch_2702"/>
<name>F6F0M3_SPHCR</name>
<dbReference type="AlphaFoldDB" id="F6F0M3"/>
<proteinExistence type="predicted"/>
<accession>F6F0M3</accession>
<protein>
    <submittedName>
        <fullName evidence="2">Phytanoyl-CoA dioxygenase</fullName>
    </submittedName>
</protein>
<dbReference type="InterPro" id="IPR008775">
    <property type="entry name" value="Phytyl_CoA_dOase-like"/>
</dbReference>
<evidence type="ECO:0000313" key="3">
    <source>
        <dbReference type="Proteomes" id="UP000007150"/>
    </source>
</evidence>
<dbReference type="PANTHER" id="PTHR20883">
    <property type="entry name" value="PHYTANOYL-COA DIOXYGENASE DOMAIN CONTAINING 1"/>
    <property type="match status" value="1"/>
</dbReference>